<reference evidence="1 2" key="1">
    <citation type="submission" date="2024-03" db="EMBL/GenBank/DDBJ databases">
        <title>Novel species of the genus Variovorax.</title>
        <authorList>
            <person name="Liu Q."/>
            <person name="Xin Y.-H."/>
        </authorList>
    </citation>
    <scope>NUCLEOTIDE SEQUENCE [LARGE SCALE GENOMIC DNA]</scope>
    <source>
        <strain evidence="1 2">KACC 18901</strain>
    </source>
</reference>
<proteinExistence type="predicted"/>
<gene>
    <name evidence="1" type="ORF">WKW79_34665</name>
</gene>
<evidence type="ECO:0000313" key="2">
    <source>
        <dbReference type="Proteomes" id="UP001367030"/>
    </source>
</evidence>
<dbReference type="Proteomes" id="UP001367030">
    <property type="component" value="Unassembled WGS sequence"/>
</dbReference>
<keyword evidence="2" id="KW-1185">Reference proteome</keyword>
<accession>A0ABU8XIN7</accession>
<dbReference type="EMBL" id="JBBKZS010000036">
    <property type="protein sequence ID" value="MEJ8859742.1"/>
    <property type="molecule type" value="Genomic_DNA"/>
</dbReference>
<sequence>MALEAMHDALYARLDYLVSSKAKKADWQCLWSMVQANPGEPIPCPVCLVEFDRVSGVNVRPDVGDLAAARCELCGTWYHWFDAH</sequence>
<organism evidence="1 2">
    <name type="scientific">Variovorax robiniae</name>
    <dbReference type="NCBI Taxonomy" id="1836199"/>
    <lineage>
        <taxon>Bacteria</taxon>
        <taxon>Pseudomonadati</taxon>
        <taxon>Pseudomonadota</taxon>
        <taxon>Betaproteobacteria</taxon>
        <taxon>Burkholderiales</taxon>
        <taxon>Comamonadaceae</taxon>
        <taxon>Variovorax</taxon>
    </lineage>
</organism>
<evidence type="ECO:0000313" key="1">
    <source>
        <dbReference type="EMBL" id="MEJ8859742.1"/>
    </source>
</evidence>
<protein>
    <submittedName>
        <fullName evidence="1">Uncharacterized protein</fullName>
    </submittedName>
</protein>
<comment type="caution">
    <text evidence="1">The sequence shown here is derived from an EMBL/GenBank/DDBJ whole genome shotgun (WGS) entry which is preliminary data.</text>
</comment>
<name>A0ABU8XIN7_9BURK</name>
<dbReference type="RefSeq" id="WP_340339777.1">
    <property type="nucleotide sequence ID" value="NZ_JBBKZS010000036.1"/>
</dbReference>